<feature type="short sequence motif" description="Histidine triad motif" evidence="2 3">
    <location>
        <begin position="91"/>
        <end position="95"/>
    </location>
</feature>
<evidence type="ECO:0000313" key="5">
    <source>
        <dbReference type="EMBL" id="OGG92475.1"/>
    </source>
</evidence>
<sequence>MECVFCKIIKGEIPAAKIYEDEKIFAFLDINPVNAGHTLVVPKEHYQWLDDTPDELLAEVVLTAKRLLTAIRAATAADYVAVNVIGVDVPHFHMHLIPRYFSDNFVNWPARKYREKEMEETAEKIQLYIK</sequence>
<dbReference type="PANTHER" id="PTHR46648">
    <property type="entry name" value="HIT FAMILY PROTEIN 1"/>
    <property type="match status" value="1"/>
</dbReference>
<reference evidence="5 6" key="1">
    <citation type="journal article" date="2016" name="Nat. Commun.">
        <title>Thousands of microbial genomes shed light on interconnected biogeochemical processes in an aquifer system.</title>
        <authorList>
            <person name="Anantharaman K."/>
            <person name="Brown C.T."/>
            <person name="Hug L.A."/>
            <person name="Sharon I."/>
            <person name="Castelle C.J."/>
            <person name="Probst A.J."/>
            <person name="Thomas B.C."/>
            <person name="Singh A."/>
            <person name="Wilkins M.J."/>
            <person name="Karaoz U."/>
            <person name="Brodie E.L."/>
            <person name="Williams K.H."/>
            <person name="Hubbard S.S."/>
            <person name="Banfield J.F."/>
        </authorList>
    </citation>
    <scope>NUCLEOTIDE SEQUENCE [LARGE SCALE GENOMIC DNA]</scope>
</reference>
<proteinExistence type="predicted"/>
<dbReference type="InterPro" id="IPR001310">
    <property type="entry name" value="Histidine_triad_HIT"/>
</dbReference>
<dbReference type="SUPFAM" id="SSF54197">
    <property type="entry name" value="HIT-like"/>
    <property type="match status" value="1"/>
</dbReference>
<dbReference type="EMBL" id="MFNA01000006">
    <property type="protein sequence ID" value="OGG92475.1"/>
    <property type="molecule type" value="Genomic_DNA"/>
</dbReference>
<accession>A0A1F6G2Z7</accession>
<dbReference type="InterPro" id="IPR036265">
    <property type="entry name" value="HIT-like_sf"/>
</dbReference>
<feature type="active site" description="Tele-AMP-histidine intermediate" evidence="1">
    <location>
        <position position="93"/>
    </location>
</feature>
<protein>
    <recommendedName>
        <fullName evidence="4">HIT domain-containing protein</fullName>
    </recommendedName>
</protein>
<evidence type="ECO:0000256" key="1">
    <source>
        <dbReference type="PIRSR" id="PIRSR601310-1"/>
    </source>
</evidence>
<evidence type="ECO:0000259" key="4">
    <source>
        <dbReference type="PROSITE" id="PS51084"/>
    </source>
</evidence>
<comment type="caution">
    <text evidence="5">The sequence shown here is derived from an EMBL/GenBank/DDBJ whole genome shotgun (WGS) entry which is preliminary data.</text>
</comment>
<dbReference type="PANTHER" id="PTHR46648:SF1">
    <property type="entry name" value="ADENOSINE 5'-MONOPHOSPHORAMIDASE HNT1"/>
    <property type="match status" value="1"/>
</dbReference>
<dbReference type="AlphaFoldDB" id="A0A1F6G2Z7"/>
<dbReference type="GO" id="GO:0003824">
    <property type="term" value="F:catalytic activity"/>
    <property type="evidence" value="ECO:0007669"/>
    <property type="project" value="InterPro"/>
</dbReference>
<gene>
    <name evidence="5" type="ORF">A3H03_02335</name>
</gene>
<dbReference type="Gene3D" id="3.30.428.10">
    <property type="entry name" value="HIT-like"/>
    <property type="match status" value="1"/>
</dbReference>
<evidence type="ECO:0000313" key="6">
    <source>
        <dbReference type="Proteomes" id="UP000177320"/>
    </source>
</evidence>
<evidence type="ECO:0000256" key="2">
    <source>
        <dbReference type="PIRSR" id="PIRSR601310-3"/>
    </source>
</evidence>
<name>A0A1F6G2Z7_9BACT</name>
<organism evidence="5 6">
    <name type="scientific">Candidatus Kuenenbacteria bacterium RIFCSPLOWO2_12_FULL_42_13</name>
    <dbReference type="NCBI Taxonomy" id="1798565"/>
    <lineage>
        <taxon>Bacteria</taxon>
        <taxon>Candidatus Kueneniibacteriota</taxon>
    </lineage>
</organism>
<dbReference type="PRINTS" id="PR00332">
    <property type="entry name" value="HISTRIAD"/>
</dbReference>
<dbReference type="InterPro" id="IPR011146">
    <property type="entry name" value="HIT-like"/>
</dbReference>
<dbReference type="GO" id="GO:0009117">
    <property type="term" value="P:nucleotide metabolic process"/>
    <property type="evidence" value="ECO:0007669"/>
    <property type="project" value="TreeGrafter"/>
</dbReference>
<evidence type="ECO:0000256" key="3">
    <source>
        <dbReference type="PROSITE-ProRule" id="PRU00464"/>
    </source>
</evidence>
<dbReference type="Proteomes" id="UP000177320">
    <property type="component" value="Unassembled WGS sequence"/>
</dbReference>
<dbReference type="PROSITE" id="PS51084">
    <property type="entry name" value="HIT_2"/>
    <property type="match status" value="1"/>
</dbReference>
<dbReference type="Pfam" id="PF01230">
    <property type="entry name" value="HIT"/>
    <property type="match status" value="1"/>
</dbReference>
<feature type="domain" description="HIT" evidence="4">
    <location>
        <begin position="4"/>
        <end position="106"/>
    </location>
</feature>